<dbReference type="Proteomes" id="UP001499951">
    <property type="component" value="Unassembled WGS sequence"/>
</dbReference>
<name>A0ABN1E9R5_9PROT</name>
<sequence length="233" mass="25412">MHTLFVLITTIVIALKSLCAMLNSQFEQLTGHPFGMFGIAAAVVTSLVLAVGCSVWAIIERARRGNYRERVQAVLRRSQTARHFRDSILESLPESVVVLRSRSQQALSYGGGSALLRQCLNGPDAIPLAVAINDLLKSASGFSLSVRISRKQQIFIRGCRIGHGAALFLRGQERYDAKETIDHEEPDVIRLPVATRLGGEPRAAAGENAANVRPIRASRQSEIRPYDRIAGAA</sequence>
<reference evidence="2 3" key="1">
    <citation type="journal article" date="2019" name="Int. J. Syst. Evol. Microbiol.">
        <title>The Global Catalogue of Microorganisms (GCM) 10K type strain sequencing project: providing services to taxonomists for standard genome sequencing and annotation.</title>
        <authorList>
            <consortium name="The Broad Institute Genomics Platform"/>
            <consortium name="The Broad Institute Genome Sequencing Center for Infectious Disease"/>
            <person name="Wu L."/>
            <person name="Ma J."/>
        </authorList>
    </citation>
    <scope>NUCLEOTIDE SEQUENCE [LARGE SCALE GENOMIC DNA]</scope>
    <source>
        <strain evidence="2 3">JCM 15089</strain>
    </source>
</reference>
<evidence type="ECO:0000313" key="3">
    <source>
        <dbReference type="Proteomes" id="UP001499951"/>
    </source>
</evidence>
<gene>
    <name evidence="2" type="ORF">GCM10008942_07560</name>
</gene>
<keyword evidence="1" id="KW-0812">Transmembrane</keyword>
<comment type="caution">
    <text evidence="2">The sequence shown here is derived from an EMBL/GenBank/DDBJ whole genome shotgun (WGS) entry which is preliminary data.</text>
</comment>
<organism evidence="2 3">
    <name type="scientific">Rhizomicrobium electricum</name>
    <dbReference type="NCBI Taxonomy" id="480070"/>
    <lineage>
        <taxon>Bacteria</taxon>
        <taxon>Pseudomonadati</taxon>
        <taxon>Pseudomonadota</taxon>
        <taxon>Alphaproteobacteria</taxon>
        <taxon>Micropepsales</taxon>
        <taxon>Micropepsaceae</taxon>
        <taxon>Rhizomicrobium</taxon>
    </lineage>
</organism>
<protein>
    <submittedName>
        <fullName evidence="2">Uncharacterized protein</fullName>
    </submittedName>
</protein>
<keyword evidence="1" id="KW-1133">Transmembrane helix</keyword>
<keyword evidence="1" id="KW-0472">Membrane</keyword>
<evidence type="ECO:0000256" key="1">
    <source>
        <dbReference type="SAM" id="Phobius"/>
    </source>
</evidence>
<dbReference type="RefSeq" id="WP_166932150.1">
    <property type="nucleotide sequence ID" value="NZ_BAAADD010000002.1"/>
</dbReference>
<evidence type="ECO:0000313" key="2">
    <source>
        <dbReference type="EMBL" id="GAA0561623.1"/>
    </source>
</evidence>
<proteinExistence type="predicted"/>
<feature type="transmembrane region" description="Helical" evidence="1">
    <location>
        <begin position="35"/>
        <end position="59"/>
    </location>
</feature>
<dbReference type="EMBL" id="BAAADD010000002">
    <property type="protein sequence ID" value="GAA0561623.1"/>
    <property type="molecule type" value="Genomic_DNA"/>
</dbReference>
<keyword evidence="3" id="KW-1185">Reference proteome</keyword>
<accession>A0ABN1E9R5</accession>